<dbReference type="AlphaFoldDB" id="A0A5Q0TJ71"/>
<evidence type="ECO:0000313" key="2">
    <source>
        <dbReference type="EMBL" id="QGA66763.1"/>
    </source>
</evidence>
<dbReference type="EMBL" id="CP045700">
    <property type="protein sequence ID" value="QGA66316.1"/>
    <property type="molecule type" value="Genomic_DNA"/>
</dbReference>
<dbReference type="RefSeq" id="WP_153448450.1">
    <property type="nucleotide sequence ID" value="NZ_CP045700.1"/>
</dbReference>
<accession>A0A5Q0TJ71</accession>
<sequence length="72" mass="8121">MAQSNQLLDCPMRREFLLKKMQERTPDELIEQIQQAAKGDPRKEFNKGVAATCQWLLGLGDKPFGGNDDATQ</sequence>
<reference evidence="1 3" key="1">
    <citation type="submission" date="2019-10" db="EMBL/GenBank/DDBJ databases">
        <title>Vibrio sp. nov., isolated from Coralline algae surface.</title>
        <authorList>
            <person name="Geng Y."/>
            <person name="Zhang X."/>
        </authorList>
    </citation>
    <scope>NUCLEOTIDE SEQUENCE [LARGE SCALE GENOMIC DNA]</scope>
    <source>
        <strain evidence="1 3">SM1977</strain>
    </source>
</reference>
<dbReference type="Proteomes" id="UP000348942">
    <property type="component" value="Chromosome 2"/>
</dbReference>
<gene>
    <name evidence="1" type="ORF">GFB47_12850</name>
    <name evidence="2" type="ORF">GFB47_15335</name>
</gene>
<protein>
    <submittedName>
        <fullName evidence="1">Uncharacterized protein</fullName>
    </submittedName>
</protein>
<proteinExistence type="predicted"/>
<organism evidence="1 3">
    <name type="scientific">Vibrio algicola</name>
    <dbReference type="NCBI Taxonomy" id="2662262"/>
    <lineage>
        <taxon>Bacteria</taxon>
        <taxon>Pseudomonadati</taxon>
        <taxon>Pseudomonadota</taxon>
        <taxon>Gammaproteobacteria</taxon>
        <taxon>Vibrionales</taxon>
        <taxon>Vibrionaceae</taxon>
        <taxon>Vibrio</taxon>
    </lineage>
</organism>
<dbReference type="EMBL" id="CP045700">
    <property type="protein sequence ID" value="QGA66763.1"/>
    <property type="molecule type" value="Genomic_DNA"/>
</dbReference>
<name>A0A5Q0TJ71_9VIBR</name>
<keyword evidence="3" id="KW-1185">Reference proteome</keyword>
<evidence type="ECO:0000313" key="3">
    <source>
        <dbReference type="Proteomes" id="UP000348942"/>
    </source>
</evidence>
<evidence type="ECO:0000313" key="1">
    <source>
        <dbReference type="EMBL" id="QGA66316.1"/>
    </source>
</evidence>